<protein>
    <submittedName>
        <fullName evidence="1">Uncharacterized protein</fullName>
    </submittedName>
</protein>
<dbReference type="AlphaFoldDB" id="A0AAD9MRS0"/>
<accession>A0AAD9MRS0</accession>
<dbReference type="EMBL" id="JAODUP010000851">
    <property type="protein sequence ID" value="KAK2143362.1"/>
    <property type="molecule type" value="Genomic_DNA"/>
</dbReference>
<reference evidence="1" key="1">
    <citation type="journal article" date="2023" name="Mol. Biol. Evol.">
        <title>Third-Generation Sequencing Reveals the Adaptive Role of the Epigenome in Three Deep-Sea Polychaetes.</title>
        <authorList>
            <person name="Perez M."/>
            <person name="Aroh O."/>
            <person name="Sun Y."/>
            <person name="Lan Y."/>
            <person name="Juniper S.K."/>
            <person name="Young C.R."/>
            <person name="Angers B."/>
            <person name="Qian P.Y."/>
        </authorList>
    </citation>
    <scope>NUCLEOTIDE SEQUENCE</scope>
    <source>
        <strain evidence="1">P08H-3</strain>
    </source>
</reference>
<dbReference type="Proteomes" id="UP001208570">
    <property type="component" value="Unassembled WGS sequence"/>
</dbReference>
<gene>
    <name evidence="1" type="ORF">LSH36_851g00025</name>
</gene>
<organism evidence="1 2">
    <name type="scientific">Paralvinella palmiformis</name>
    <dbReference type="NCBI Taxonomy" id="53620"/>
    <lineage>
        <taxon>Eukaryota</taxon>
        <taxon>Metazoa</taxon>
        <taxon>Spiralia</taxon>
        <taxon>Lophotrochozoa</taxon>
        <taxon>Annelida</taxon>
        <taxon>Polychaeta</taxon>
        <taxon>Sedentaria</taxon>
        <taxon>Canalipalpata</taxon>
        <taxon>Terebellida</taxon>
        <taxon>Terebelliformia</taxon>
        <taxon>Alvinellidae</taxon>
        <taxon>Paralvinella</taxon>
    </lineage>
</organism>
<keyword evidence="2" id="KW-1185">Reference proteome</keyword>
<evidence type="ECO:0000313" key="2">
    <source>
        <dbReference type="Proteomes" id="UP001208570"/>
    </source>
</evidence>
<sequence length="250" mass="27518">MGKILKSKYRTMKLKKNKVSDSNLNTTLNSSVLSRGETDSRFSVVTPSSGRPCVTPRRCYRYTPLSRSGRVMPNRRFFDDIFTPTKESFTPNGSVVSFGSCTTPKSSLPKYFSGTQIDGVPGQQSDKWRNACTMPSKGRCYMPRTMSSTRQTSRNVTSYTPSSSTLMYTPKTVCGSVVGPAVAPWVYCSTPHGGVSGEEPIEKQMWNFLAACDPHGDVWVAIINILKWCSLCEEAGVPCQGIPCPQFSAE</sequence>
<name>A0AAD9MRS0_9ANNE</name>
<proteinExistence type="predicted"/>
<comment type="caution">
    <text evidence="1">The sequence shown here is derived from an EMBL/GenBank/DDBJ whole genome shotgun (WGS) entry which is preliminary data.</text>
</comment>
<evidence type="ECO:0000313" key="1">
    <source>
        <dbReference type="EMBL" id="KAK2143362.1"/>
    </source>
</evidence>